<feature type="compositionally biased region" description="Polar residues" evidence="1">
    <location>
        <begin position="756"/>
        <end position="767"/>
    </location>
</feature>
<accession>A0A9X0DE23</accession>
<feature type="region of interest" description="Disordered" evidence="1">
    <location>
        <begin position="339"/>
        <end position="361"/>
    </location>
</feature>
<name>A0A9X0DE23_9HELO</name>
<evidence type="ECO:0000313" key="2">
    <source>
        <dbReference type="EMBL" id="KAJ8059130.1"/>
    </source>
</evidence>
<feature type="compositionally biased region" description="Low complexity" evidence="1">
    <location>
        <begin position="525"/>
        <end position="534"/>
    </location>
</feature>
<feature type="compositionally biased region" description="Basic and acidic residues" evidence="1">
    <location>
        <begin position="597"/>
        <end position="613"/>
    </location>
</feature>
<feature type="compositionally biased region" description="Low complexity" evidence="1">
    <location>
        <begin position="179"/>
        <end position="191"/>
    </location>
</feature>
<dbReference type="Proteomes" id="UP001152300">
    <property type="component" value="Unassembled WGS sequence"/>
</dbReference>
<feature type="region of interest" description="Disordered" evidence="1">
    <location>
        <begin position="1"/>
        <end position="65"/>
    </location>
</feature>
<evidence type="ECO:0000256" key="1">
    <source>
        <dbReference type="SAM" id="MobiDB-lite"/>
    </source>
</evidence>
<feature type="compositionally biased region" description="Polar residues" evidence="1">
    <location>
        <begin position="343"/>
        <end position="359"/>
    </location>
</feature>
<dbReference type="EMBL" id="JAPEIS010000015">
    <property type="protein sequence ID" value="KAJ8059130.1"/>
    <property type="molecule type" value="Genomic_DNA"/>
</dbReference>
<feature type="compositionally biased region" description="Basic and acidic residues" evidence="1">
    <location>
        <begin position="97"/>
        <end position="110"/>
    </location>
</feature>
<feature type="compositionally biased region" description="Basic residues" evidence="1">
    <location>
        <begin position="1"/>
        <end position="14"/>
    </location>
</feature>
<evidence type="ECO:0000313" key="3">
    <source>
        <dbReference type="Proteomes" id="UP001152300"/>
    </source>
</evidence>
<feature type="compositionally biased region" description="Basic residues" evidence="1">
    <location>
        <begin position="227"/>
        <end position="242"/>
    </location>
</feature>
<feature type="compositionally biased region" description="Polar residues" evidence="1">
    <location>
        <begin position="670"/>
        <end position="681"/>
    </location>
</feature>
<feature type="region of interest" description="Disordered" evidence="1">
    <location>
        <begin position="594"/>
        <end position="814"/>
    </location>
</feature>
<keyword evidence="3" id="KW-1185">Reference proteome</keyword>
<proteinExistence type="predicted"/>
<feature type="compositionally biased region" description="Basic residues" evidence="1">
    <location>
        <begin position="168"/>
        <end position="177"/>
    </location>
</feature>
<dbReference type="AlphaFoldDB" id="A0A9X0DE23"/>
<feature type="region of interest" description="Disordered" evidence="1">
    <location>
        <begin position="459"/>
        <end position="551"/>
    </location>
</feature>
<comment type="caution">
    <text evidence="2">The sequence shown here is derived from an EMBL/GenBank/DDBJ whole genome shotgun (WGS) entry which is preliminary data.</text>
</comment>
<sequence>METNHHSRKRKHAHENKSRLGESGKHHKHSNHDSTHQRHPRDHSSGGSAEKRQPLAIRDQNELSGDKNYIRSWLAQTQNEDITESLEPLKQTSRKLGHLEEKARHSDYIDTAHIPGKSRVTTKSKPKPGQETVSFDSSLLEAPRVPVVKGRTRTPRKLSSTYDGKKTTQTHKHRKKPASSVTSSSSQYSVVQPKQETFEKRARHKTKEDRYDTKKKSNKAEVVNKPIKTRREKRGDRKKAARKASQDLMNNFASNKIGLDRLSARPPNGPGIFQNGRASSPPRRRGLPDLAFSEMEFLQRSGKKSHMNDNIVVPRSRAKEKRKAARAQDEIAAFFKPSKTPVRDNSSTIEHPASPSSIHGASLYGRQLRRDREHDQQRHYTENLTPRVNETRNYLKESRGQQVQPNQVRFPRDLTPQFLSKNVADRNMYSETADTIVTWSESQNSPRATMALRRAREQYCHRQNSTTPDSVRGSMEKTGIFKDTGVESSSRRKSHMREAVSKRPYGTREKVSASTTDGPAVISRDLSSLSTDSTQKSHEISPPPNFQQQDCLSRPLSQMGKKTEDTSLERKTHDSAEIRVGLQRTVVEYYDPNRGWYRKEGSKPPSKSPERPSDLAVAPIPTPLTRQQMARNARIKRPSTTLPVIREASDESRENSSSSISGIPEKGIQRTESAPIRSSSVKGDMSGYISPISGRARQDNGIPEPQVPEPMSPQPCSQSHHGQHSWFDRLGETTNNISGNAIPQSEMTDDRGRQLPLTSTTHLNGRTHTPLGTIPYINSNSEHFQFSTEPPFERGFPSRHEWPTQHTTSTPRSPFIRLPSLYVQQLEIEQEKNQTSNDLPNERIERHGGHDVQGPNFNTEAHGENWDNTETEQEMSYGVKDVLENRRCIGDLGELGPQEANACEAPLSRHEVTGLWYENSNLDLQTHDYQPQHTRGQEYNQWDSDNFYLQEHLIETRQNLQQLYEMDFLSNQLVQRSLPAYREPDEGQDGNASESILMQRFWRPNPQY</sequence>
<feature type="compositionally biased region" description="Basic and acidic residues" evidence="1">
    <location>
        <begin position="49"/>
        <end position="65"/>
    </location>
</feature>
<feature type="region of interest" description="Disordered" evidence="1">
    <location>
        <begin position="77"/>
        <end position="242"/>
    </location>
</feature>
<feature type="compositionally biased region" description="Basic and acidic residues" evidence="1">
    <location>
        <begin position="496"/>
        <end position="511"/>
    </location>
</feature>
<protein>
    <submittedName>
        <fullName evidence="2">Uncharacterized protein</fullName>
    </submittedName>
</protein>
<feature type="compositionally biased region" description="Basic and acidic residues" evidence="1">
    <location>
        <begin position="15"/>
        <end position="24"/>
    </location>
</feature>
<dbReference type="OrthoDB" id="2537141at2759"/>
<organism evidence="2 3">
    <name type="scientific">Sclerotinia nivalis</name>
    <dbReference type="NCBI Taxonomy" id="352851"/>
    <lineage>
        <taxon>Eukaryota</taxon>
        <taxon>Fungi</taxon>
        <taxon>Dikarya</taxon>
        <taxon>Ascomycota</taxon>
        <taxon>Pezizomycotina</taxon>
        <taxon>Leotiomycetes</taxon>
        <taxon>Helotiales</taxon>
        <taxon>Sclerotiniaceae</taxon>
        <taxon>Sclerotinia</taxon>
    </lineage>
</organism>
<feature type="compositionally biased region" description="Polar residues" evidence="1">
    <location>
        <begin position="732"/>
        <end position="746"/>
    </location>
</feature>
<reference evidence="2" key="1">
    <citation type="submission" date="2022-11" db="EMBL/GenBank/DDBJ databases">
        <title>Genome Resource of Sclerotinia nivalis Strain SnTB1, a Plant Pathogen Isolated from American Ginseng.</title>
        <authorList>
            <person name="Fan S."/>
        </authorList>
    </citation>
    <scope>NUCLEOTIDE SEQUENCE</scope>
    <source>
        <strain evidence="2">SnTB1</strain>
    </source>
</reference>
<gene>
    <name evidence="2" type="ORF">OCU04_012106</name>
</gene>
<feature type="compositionally biased region" description="Basic and acidic residues" evidence="1">
    <location>
        <begin position="196"/>
        <end position="219"/>
    </location>
</feature>
<feature type="compositionally biased region" description="Polar residues" evidence="1">
    <location>
        <begin position="776"/>
        <end position="788"/>
    </location>
</feature>